<dbReference type="Pfam" id="PF05199">
    <property type="entry name" value="GMC_oxred_C"/>
    <property type="match status" value="1"/>
</dbReference>
<protein>
    <recommendedName>
        <fullName evidence="7">Glucose-methanol-choline oxidoreductase N-terminal domain-containing protein</fullName>
    </recommendedName>
</protein>
<dbReference type="InterPro" id="IPR000172">
    <property type="entry name" value="GMC_OxRdtase_N"/>
</dbReference>
<dbReference type="EMBL" id="CAXLJM020000076">
    <property type="protein sequence ID" value="CAL8129155.1"/>
    <property type="molecule type" value="Genomic_DNA"/>
</dbReference>
<accession>A0ABP1RJD5</accession>
<keyword evidence="6" id="KW-0812">Transmembrane</keyword>
<evidence type="ECO:0000256" key="6">
    <source>
        <dbReference type="SAM" id="Phobius"/>
    </source>
</evidence>
<keyword evidence="4 5" id="KW-0274">FAD</keyword>
<dbReference type="InterPro" id="IPR036188">
    <property type="entry name" value="FAD/NAD-bd_sf"/>
</dbReference>
<keyword evidence="3 5" id="KW-0285">Flavoprotein</keyword>
<dbReference type="SUPFAM" id="SSF51905">
    <property type="entry name" value="FAD/NAD(P)-binding domain"/>
    <property type="match status" value="1"/>
</dbReference>
<evidence type="ECO:0000313" key="8">
    <source>
        <dbReference type="EMBL" id="CAL8129155.1"/>
    </source>
</evidence>
<name>A0ABP1RJD5_9HEXA</name>
<keyword evidence="6" id="KW-0472">Membrane</keyword>
<gene>
    <name evidence="8" type="ORF">ODALV1_LOCUS22917</name>
</gene>
<evidence type="ECO:0000256" key="5">
    <source>
        <dbReference type="RuleBase" id="RU003968"/>
    </source>
</evidence>
<evidence type="ECO:0000313" key="9">
    <source>
        <dbReference type="Proteomes" id="UP001642540"/>
    </source>
</evidence>
<comment type="caution">
    <text evidence="8">The sequence shown here is derived from an EMBL/GenBank/DDBJ whole genome shotgun (WGS) entry which is preliminary data.</text>
</comment>
<evidence type="ECO:0000256" key="4">
    <source>
        <dbReference type="ARBA" id="ARBA00022827"/>
    </source>
</evidence>
<dbReference type="PANTHER" id="PTHR11552:SF147">
    <property type="entry name" value="CHOLINE DEHYDROGENASE, MITOCHONDRIAL"/>
    <property type="match status" value="1"/>
</dbReference>
<comment type="similarity">
    <text evidence="2 5">Belongs to the GMC oxidoreductase family.</text>
</comment>
<reference evidence="8 9" key="1">
    <citation type="submission" date="2024-08" db="EMBL/GenBank/DDBJ databases">
        <authorList>
            <person name="Cucini C."/>
            <person name="Frati F."/>
        </authorList>
    </citation>
    <scope>NUCLEOTIDE SEQUENCE [LARGE SCALE GENOMIC DNA]</scope>
</reference>
<dbReference type="Gene3D" id="3.50.50.60">
    <property type="entry name" value="FAD/NAD(P)-binding domain"/>
    <property type="match status" value="1"/>
</dbReference>
<evidence type="ECO:0000256" key="2">
    <source>
        <dbReference type="ARBA" id="ARBA00010790"/>
    </source>
</evidence>
<proteinExistence type="inferred from homology"/>
<dbReference type="Pfam" id="PF00732">
    <property type="entry name" value="GMC_oxred_N"/>
    <property type="match status" value="1"/>
</dbReference>
<sequence length="955" mass="108281">MTYIPGALAFAAHPATQYYYSTVPQAFSGLGLKDRSIPWPRGRGLGGSSNINFMIYNRGNPSDYNRWAEITGDKRWSWENVLNYFLKMEDYYGNWDGNGQHSKGGPLRIEPIRYSPGMEYVLAAGEEIGLPTRDANAIVQTPGISPIDYTQRSGSRFGTYRAYIQPNEKRRNFKVLRYSQATKIQFDDKFQVIGVNYRRHGIEKFVGVKREIILSCGTMGSAQLLMLSGIGPKEHLLELGIKPLLDLPVGHNLQDHVITYVGPFLLNKPETSYIEERDLGTEAVLNYMKYGSGPLSTALGATEFAFLCSSLAPHPSWPDLAWSMHNVGVYKTLGNTLDTIFSTKGNIFKRHLKPYLGHDGHFIMQALGLPKSVGRLWLRDANPNSLPLIDPGYYSDPNGQDMKVMLEGIEVAIRLYENTTSLGGKLGARLSPSKILGCEQHEHRSKGYWECVARTLTGTLYHPTGTCAMGKPGVKGTVVDSQLRVLGTKGLRVADSSIMPKVVNCCAPGFEFPVDLNVDCFINSIVTWNTEYPQSLFNDERVDYIRSHTLHNVDHLDFGFQETCDDERVTLNQGYLRFRLKYRSTCIIFLVVTETLKETLDAIENSGFGTSEDALFLILRENINEDDYVVNGFTTGSVLDNSTFKPFHADIIFFQPDATLKVFCQFCPTKLEPIKSIGSNISIGTAKLQSKLRKGDGYENTLVIYSPYSEKYEGVILQSGKRCTELFKYTQDHGRIGLPPDCENINYSFVAMIQPLLNITIKIFSPRLRTYHRDWFLNVNFGEQVGKISNHQLRTRVSMLILDYLEWGTMICVKKKELLSFDIQFLSTLRFDIFVCLGLIFGCYAFIYKSFSKSIDLLWGVLGRSFQYNHPRNFVFLHLVAGVLILNIFSSHLSSESMKLLEFPDYKHFLKHGYRILARHRVFLYAFLTLPTSTKRKIFMAQLILVCFVFLQMNF</sequence>
<feature type="domain" description="Glucose-methanol-choline oxidoreductase N-terminal" evidence="7">
    <location>
        <begin position="42"/>
        <end position="65"/>
    </location>
</feature>
<comment type="cofactor">
    <cofactor evidence="1">
        <name>FAD</name>
        <dbReference type="ChEBI" id="CHEBI:57692"/>
    </cofactor>
</comment>
<evidence type="ECO:0000256" key="3">
    <source>
        <dbReference type="ARBA" id="ARBA00022630"/>
    </source>
</evidence>
<dbReference type="InterPro" id="IPR007867">
    <property type="entry name" value="GMC_OxRtase_C"/>
</dbReference>
<dbReference type="Proteomes" id="UP001642540">
    <property type="component" value="Unassembled WGS sequence"/>
</dbReference>
<keyword evidence="6" id="KW-1133">Transmembrane helix</keyword>
<organism evidence="8 9">
    <name type="scientific">Orchesella dallaii</name>
    <dbReference type="NCBI Taxonomy" id="48710"/>
    <lineage>
        <taxon>Eukaryota</taxon>
        <taxon>Metazoa</taxon>
        <taxon>Ecdysozoa</taxon>
        <taxon>Arthropoda</taxon>
        <taxon>Hexapoda</taxon>
        <taxon>Collembola</taxon>
        <taxon>Entomobryomorpha</taxon>
        <taxon>Entomobryoidea</taxon>
        <taxon>Orchesellidae</taxon>
        <taxon>Orchesellinae</taxon>
        <taxon>Orchesella</taxon>
    </lineage>
</organism>
<dbReference type="InterPro" id="IPR012132">
    <property type="entry name" value="GMC_OxRdtase"/>
</dbReference>
<keyword evidence="9" id="KW-1185">Reference proteome</keyword>
<dbReference type="PANTHER" id="PTHR11552">
    <property type="entry name" value="GLUCOSE-METHANOL-CHOLINE GMC OXIDOREDUCTASE"/>
    <property type="match status" value="1"/>
</dbReference>
<evidence type="ECO:0000256" key="1">
    <source>
        <dbReference type="ARBA" id="ARBA00001974"/>
    </source>
</evidence>
<dbReference type="Gene3D" id="3.30.560.10">
    <property type="entry name" value="Glucose Oxidase, domain 3"/>
    <property type="match status" value="1"/>
</dbReference>
<dbReference type="PROSITE" id="PS00623">
    <property type="entry name" value="GMC_OXRED_1"/>
    <property type="match status" value="1"/>
</dbReference>
<dbReference type="SUPFAM" id="SSF54373">
    <property type="entry name" value="FAD-linked reductases, C-terminal domain"/>
    <property type="match status" value="1"/>
</dbReference>
<evidence type="ECO:0000259" key="7">
    <source>
        <dbReference type="PROSITE" id="PS00623"/>
    </source>
</evidence>
<feature type="transmembrane region" description="Helical" evidence="6">
    <location>
        <begin position="829"/>
        <end position="848"/>
    </location>
</feature>
<feature type="transmembrane region" description="Helical" evidence="6">
    <location>
        <begin position="874"/>
        <end position="893"/>
    </location>
</feature>